<gene>
    <name evidence="3" type="primary">xdhC</name>
    <name evidence="3" type="ORF">HGP28_17355</name>
</gene>
<dbReference type="Proteomes" id="UP000535589">
    <property type="component" value="Unassembled WGS sequence"/>
</dbReference>
<dbReference type="NCBIfam" id="TIGR02964">
    <property type="entry name" value="xanthine_xdhC"/>
    <property type="match status" value="1"/>
</dbReference>
<dbReference type="InterPro" id="IPR027051">
    <property type="entry name" value="XdhC_Rossmann_dom"/>
</dbReference>
<feature type="domain" description="XdhC Rossmann" evidence="2">
    <location>
        <begin position="120"/>
        <end position="274"/>
    </location>
</feature>
<dbReference type="Gene3D" id="3.40.50.720">
    <property type="entry name" value="NAD(P)-binding Rossmann-like Domain"/>
    <property type="match status" value="1"/>
</dbReference>
<feature type="domain" description="XdhC- CoxI" evidence="1">
    <location>
        <begin position="27"/>
        <end position="92"/>
    </location>
</feature>
<evidence type="ECO:0000313" key="4">
    <source>
        <dbReference type="Proteomes" id="UP000535589"/>
    </source>
</evidence>
<keyword evidence="4" id="KW-1185">Reference proteome</keyword>
<proteinExistence type="predicted"/>
<accession>A0A7X8TTP8</accession>
<dbReference type="AlphaFoldDB" id="A0A7X8TTP8"/>
<dbReference type="Pfam" id="PF02625">
    <property type="entry name" value="XdhC_CoxI"/>
    <property type="match status" value="1"/>
</dbReference>
<evidence type="ECO:0000313" key="3">
    <source>
        <dbReference type="EMBL" id="NLS14629.1"/>
    </source>
</evidence>
<dbReference type="EMBL" id="JABAIK010000025">
    <property type="protein sequence ID" value="NLS14629.1"/>
    <property type="molecule type" value="Genomic_DNA"/>
</dbReference>
<dbReference type="SUPFAM" id="SSF51735">
    <property type="entry name" value="NAD(P)-binding Rossmann-fold domains"/>
    <property type="match status" value="1"/>
</dbReference>
<evidence type="ECO:0000259" key="2">
    <source>
        <dbReference type="Pfam" id="PF13478"/>
    </source>
</evidence>
<dbReference type="PANTHER" id="PTHR30388:SF6">
    <property type="entry name" value="XANTHINE DEHYDROGENASE SUBUNIT A-RELATED"/>
    <property type="match status" value="1"/>
</dbReference>
<organism evidence="3 4">
    <name type="scientific">Vibrio agarilyticus</name>
    <dbReference type="NCBI Taxonomy" id="2726741"/>
    <lineage>
        <taxon>Bacteria</taxon>
        <taxon>Pseudomonadati</taxon>
        <taxon>Pseudomonadota</taxon>
        <taxon>Gammaproteobacteria</taxon>
        <taxon>Vibrionales</taxon>
        <taxon>Vibrionaceae</taxon>
        <taxon>Vibrio</taxon>
    </lineage>
</organism>
<dbReference type="InterPro" id="IPR003777">
    <property type="entry name" value="XdhC_CoxI"/>
</dbReference>
<evidence type="ECO:0000259" key="1">
    <source>
        <dbReference type="Pfam" id="PF02625"/>
    </source>
</evidence>
<dbReference type="RefSeq" id="WP_168837725.1">
    <property type="nucleotide sequence ID" value="NZ_JABAIK010000025.1"/>
</dbReference>
<name>A0A7X8TTP8_9VIBR</name>
<dbReference type="Pfam" id="PF13478">
    <property type="entry name" value="XdhC_C"/>
    <property type="match status" value="1"/>
</dbReference>
<dbReference type="InterPro" id="IPR052698">
    <property type="entry name" value="MoCofactor_Util/Proc"/>
</dbReference>
<sequence length="329" mass="36193">MLNDALTQSLGRHGELNWLNACHALSQTGEPYCLVTVLADVGSVPRARGTKMVITPQSQYDTLGGGNLEYQVIAQAREGLAQGNTTPQVERFSLAADLGQCCGGGVQVLFEFMQTHLPKVAIFGAGHVSQALITILSQLPCHISVIDNRPDWLERCNNQHNTMQPNNIQNGHIATHCVESPKTWVEQLAKESHVVVMTQDHQLDFEIVRLALERGDLPFIGLIGSAGKNQRFRFRLKEQLQAPERLDALTCPIGHPDIKGKLPMQVAVSIAAQLMSQFDALTTADATQEQALAQENERQWRHTSTLAKTLQTFSAAPQPQAKAIREEVK</sequence>
<dbReference type="InterPro" id="IPR014308">
    <property type="entry name" value="Xanthine_DH_XdhC"/>
</dbReference>
<reference evidence="3 4" key="1">
    <citation type="submission" date="2020-04" db="EMBL/GenBank/DDBJ databases">
        <title>Vibrio sp. SM6, a novel species isolated from seawater.</title>
        <authorList>
            <person name="Wang X."/>
        </authorList>
    </citation>
    <scope>NUCLEOTIDE SEQUENCE [LARGE SCALE GENOMIC DNA]</scope>
    <source>
        <strain evidence="3 4">SM6</strain>
    </source>
</reference>
<dbReference type="InterPro" id="IPR036291">
    <property type="entry name" value="NAD(P)-bd_dom_sf"/>
</dbReference>
<protein>
    <submittedName>
        <fullName evidence="3">Xanthine dehydrogenase accessory protein XdhC</fullName>
    </submittedName>
</protein>
<dbReference type="PANTHER" id="PTHR30388">
    <property type="entry name" value="ALDEHYDE OXIDOREDUCTASE MOLYBDENUM COFACTOR ASSEMBLY PROTEIN"/>
    <property type="match status" value="1"/>
</dbReference>
<comment type="caution">
    <text evidence="3">The sequence shown here is derived from an EMBL/GenBank/DDBJ whole genome shotgun (WGS) entry which is preliminary data.</text>
</comment>